<dbReference type="NCBIfam" id="TIGR00254">
    <property type="entry name" value="GGDEF"/>
    <property type="match status" value="1"/>
</dbReference>
<dbReference type="Gene3D" id="3.30.70.270">
    <property type="match status" value="1"/>
</dbReference>
<dbReference type="Proteomes" id="UP000614200">
    <property type="component" value="Unassembled WGS sequence"/>
</dbReference>
<comment type="caution">
    <text evidence="2">The sequence shown here is derived from an EMBL/GenBank/DDBJ whole genome shotgun (WGS) entry which is preliminary data.</text>
</comment>
<evidence type="ECO:0000259" key="1">
    <source>
        <dbReference type="PROSITE" id="PS50887"/>
    </source>
</evidence>
<reference evidence="2 3" key="1">
    <citation type="submission" date="2020-11" db="EMBL/GenBank/DDBJ databases">
        <title>Fusibacter basophilias sp. nov.</title>
        <authorList>
            <person name="Qiu D."/>
        </authorList>
    </citation>
    <scope>NUCLEOTIDE SEQUENCE [LARGE SCALE GENOMIC DNA]</scope>
    <source>
        <strain evidence="2 3">Q10-2</strain>
    </source>
</reference>
<dbReference type="CDD" id="cd01949">
    <property type="entry name" value="GGDEF"/>
    <property type="match status" value="1"/>
</dbReference>
<dbReference type="InterPro" id="IPR029787">
    <property type="entry name" value="Nucleotide_cyclase"/>
</dbReference>
<dbReference type="PANTHER" id="PTHR45138">
    <property type="entry name" value="REGULATORY COMPONENTS OF SENSORY TRANSDUCTION SYSTEM"/>
    <property type="match status" value="1"/>
</dbReference>
<name>A0ABR9ZR49_9FIRM</name>
<dbReference type="PROSITE" id="PS50887">
    <property type="entry name" value="GGDEF"/>
    <property type="match status" value="1"/>
</dbReference>
<proteinExistence type="predicted"/>
<organism evidence="2 3">
    <name type="scientific">Fusibacter ferrireducens</name>
    <dbReference type="NCBI Taxonomy" id="2785058"/>
    <lineage>
        <taxon>Bacteria</taxon>
        <taxon>Bacillati</taxon>
        <taxon>Bacillota</taxon>
        <taxon>Clostridia</taxon>
        <taxon>Eubacteriales</taxon>
        <taxon>Eubacteriales Family XII. Incertae Sedis</taxon>
        <taxon>Fusibacter</taxon>
    </lineage>
</organism>
<evidence type="ECO:0000313" key="2">
    <source>
        <dbReference type="EMBL" id="MBF4692904.1"/>
    </source>
</evidence>
<feature type="domain" description="GGDEF" evidence="1">
    <location>
        <begin position="57"/>
        <end position="183"/>
    </location>
</feature>
<dbReference type="Pfam" id="PF00990">
    <property type="entry name" value="GGDEF"/>
    <property type="match status" value="1"/>
</dbReference>
<dbReference type="EMBL" id="JADKNH010000004">
    <property type="protein sequence ID" value="MBF4692904.1"/>
    <property type="molecule type" value="Genomic_DNA"/>
</dbReference>
<dbReference type="SMART" id="SM00267">
    <property type="entry name" value="GGDEF"/>
    <property type="match status" value="1"/>
</dbReference>
<dbReference type="InterPro" id="IPR050469">
    <property type="entry name" value="Diguanylate_Cyclase"/>
</dbReference>
<evidence type="ECO:0000313" key="3">
    <source>
        <dbReference type="Proteomes" id="UP000614200"/>
    </source>
</evidence>
<accession>A0ABR9ZR49</accession>
<keyword evidence="3" id="KW-1185">Reference proteome</keyword>
<dbReference type="InterPro" id="IPR000160">
    <property type="entry name" value="GGDEF_dom"/>
</dbReference>
<dbReference type="PANTHER" id="PTHR45138:SF9">
    <property type="entry name" value="DIGUANYLATE CYCLASE DGCM-RELATED"/>
    <property type="match status" value="1"/>
</dbReference>
<sequence>MKEYHRMITQLKLTQVELKDVNAILKHASITDELTKLYNRRYIMDLIESHLKHHINPMKAVIMIDIDFFKKINDQFGHGTGDFVLKRLGEVFTEVLSGNPIARIGGEEFLAIIYSENAPQLAETLRTEVEHIHWDIPDLKVSISAGVYELMSNENLERLLERADASLYKAKAMGRNQVYSYNEF</sequence>
<dbReference type="InterPro" id="IPR043128">
    <property type="entry name" value="Rev_trsase/Diguanyl_cyclase"/>
</dbReference>
<protein>
    <submittedName>
        <fullName evidence="2">GGDEF domain-containing protein</fullName>
    </submittedName>
</protein>
<dbReference type="SUPFAM" id="SSF55073">
    <property type="entry name" value="Nucleotide cyclase"/>
    <property type="match status" value="1"/>
</dbReference>
<gene>
    <name evidence="2" type="ORF">ISU02_07220</name>
</gene>